<evidence type="ECO:0000259" key="8">
    <source>
        <dbReference type="Pfam" id="PF00557"/>
    </source>
</evidence>
<dbReference type="EC" id="3.4.11.18" evidence="6 7"/>
<feature type="binding site" evidence="6">
    <location>
        <position position="97"/>
    </location>
    <ligand>
        <name>a divalent metal cation</name>
        <dbReference type="ChEBI" id="CHEBI:60240"/>
        <label>1</label>
    </ligand>
</feature>
<keyword evidence="10" id="KW-1185">Reference proteome</keyword>
<evidence type="ECO:0000256" key="3">
    <source>
        <dbReference type="ARBA" id="ARBA00022670"/>
    </source>
</evidence>
<gene>
    <name evidence="6 9" type="primary">map</name>
    <name evidence="9" type="ORF">GCM10010915_10260</name>
</gene>
<dbReference type="Proteomes" id="UP000633205">
    <property type="component" value="Unassembled WGS sequence"/>
</dbReference>
<feature type="domain" description="Peptidase M24" evidence="8">
    <location>
        <begin position="16"/>
        <end position="255"/>
    </location>
</feature>
<reference evidence="9" key="2">
    <citation type="submission" date="2020-09" db="EMBL/GenBank/DDBJ databases">
        <authorList>
            <person name="Sun Q."/>
            <person name="Zhou Y."/>
        </authorList>
    </citation>
    <scope>NUCLEOTIDE SEQUENCE</scope>
    <source>
        <strain evidence="9">CGMCC 1.15152</strain>
    </source>
</reference>
<feature type="binding site" evidence="6">
    <location>
        <position position="109"/>
    </location>
    <ligand>
        <name>a divalent metal cation</name>
        <dbReference type="ChEBI" id="CHEBI:60240"/>
        <label>1</label>
    </ligand>
</feature>
<evidence type="ECO:0000256" key="5">
    <source>
        <dbReference type="ARBA" id="ARBA00022801"/>
    </source>
</evidence>
<dbReference type="InterPro" id="IPR002467">
    <property type="entry name" value="Pept_M24A_MAP1"/>
</dbReference>
<dbReference type="PANTHER" id="PTHR43330">
    <property type="entry name" value="METHIONINE AMINOPEPTIDASE"/>
    <property type="match status" value="1"/>
</dbReference>
<organism evidence="9 10">
    <name type="scientific">Microbacterium faecale</name>
    <dbReference type="NCBI Taxonomy" id="1804630"/>
    <lineage>
        <taxon>Bacteria</taxon>
        <taxon>Bacillati</taxon>
        <taxon>Actinomycetota</taxon>
        <taxon>Actinomycetes</taxon>
        <taxon>Micrococcales</taxon>
        <taxon>Microbacteriaceae</taxon>
        <taxon>Microbacterium</taxon>
    </lineage>
</organism>
<evidence type="ECO:0000256" key="4">
    <source>
        <dbReference type="ARBA" id="ARBA00022723"/>
    </source>
</evidence>
<comment type="similarity">
    <text evidence="6">Belongs to the peptidase M24A family. Methionine aminopeptidase type 1 subfamily.</text>
</comment>
<dbReference type="InterPro" id="IPR036005">
    <property type="entry name" value="Creatinase/aminopeptidase-like"/>
</dbReference>
<dbReference type="Gene3D" id="3.90.230.10">
    <property type="entry name" value="Creatinase/methionine aminopeptidase superfamily"/>
    <property type="match status" value="1"/>
</dbReference>
<keyword evidence="2 6" id="KW-0031">Aminopeptidase</keyword>
<feature type="binding site" evidence="6">
    <location>
        <position position="249"/>
    </location>
    <ligand>
        <name>a divalent metal cation</name>
        <dbReference type="ChEBI" id="CHEBI:60240"/>
        <label>2</label>
        <note>catalytic</note>
    </ligand>
</feature>
<feature type="binding site" evidence="6">
    <location>
        <position position="249"/>
    </location>
    <ligand>
        <name>a divalent metal cation</name>
        <dbReference type="ChEBI" id="CHEBI:60240"/>
        <label>1</label>
    </ligand>
</feature>
<dbReference type="InterPro" id="IPR000994">
    <property type="entry name" value="Pept_M24"/>
</dbReference>
<accession>A0A917DEQ7</accession>
<feature type="binding site" evidence="6">
    <location>
        <position position="80"/>
    </location>
    <ligand>
        <name>substrate</name>
    </ligand>
</feature>
<feature type="binding site" evidence="6">
    <location>
        <position position="109"/>
    </location>
    <ligand>
        <name>a divalent metal cation</name>
        <dbReference type="ChEBI" id="CHEBI:60240"/>
        <label>2</label>
        <note>catalytic</note>
    </ligand>
</feature>
<reference evidence="9" key="1">
    <citation type="journal article" date="2014" name="Int. J. Syst. Evol. Microbiol.">
        <title>Complete genome sequence of Corynebacterium casei LMG S-19264T (=DSM 44701T), isolated from a smear-ripened cheese.</title>
        <authorList>
            <consortium name="US DOE Joint Genome Institute (JGI-PGF)"/>
            <person name="Walter F."/>
            <person name="Albersmeier A."/>
            <person name="Kalinowski J."/>
            <person name="Ruckert C."/>
        </authorList>
    </citation>
    <scope>NUCLEOTIDE SEQUENCE</scope>
    <source>
        <strain evidence="9">CGMCC 1.15152</strain>
    </source>
</reference>
<evidence type="ECO:0000313" key="10">
    <source>
        <dbReference type="Proteomes" id="UP000633205"/>
    </source>
</evidence>
<evidence type="ECO:0000256" key="6">
    <source>
        <dbReference type="HAMAP-Rule" id="MF_01974"/>
    </source>
</evidence>
<dbReference type="RefSeq" id="WP_188711207.1">
    <property type="nucleotide sequence ID" value="NZ_BMHO01000001.1"/>
</dbReference>
<dbReference type="PROSITE" id="PS00680">
    <property type="entry name" value="MAP_1"/>
    <property type="match status" value="1"/>
</dbReference>
<keyword evidence="3 6" id="KW-0645">Protease</keyword>
<proteinExistence type="inferred from homology"/>
<dbReference type="PRINTS" id="PR00599">
    <property type="entry name" value="MAPEPTIDASE"/>
</dbReference>
<feature type="binding site" evidence="6">
    <location>
        <position position="192"/>
    </location>
    <ligand>
        <name>substrate</name>
    </ligand>
</feature>
<dbReference type="GO" id="GO:0046872">
    <property type="term" value="F:metal ion binding"/>
    <property type="evidence" value="ECO:0007669"/>
    <property type="project" value="UniProtKB-UniRule"/>
</dbReference>
<feature type="binding site" evidence="6">
    <location>
        <position position="185"/>
    </location>
    <ligand>
        <name>a divalent metal cation</name>
        <dbReference type="ChEBI" id="CHEBI:60240"/>
        <label>2</label>
        <note>catalytic</note>
    </ligand>
</feature>
<evidence type="ECO:0000313" key="9">
    <source>
        <dbReference type="EMBL" id="GGD31870.1"/>
    </source>
</evidence>
<keyword evidence="4 6" id="KW-0479">Metal-binding</keyword>
<comment type="subunit">
    <text evidence="6">Monomer.</text>
</comment>
<name>A0A917DEQ7_9MICO</name>
<dbReference type="AlphaFoldDB" id="A0A917DEQ7"/>
<dbReference type="PANTHER" id="PTHR43330:SF27">
    <property type="entry name" value="METHIONINE AMINOPEPTIDASE"/>
    <property type="match status" value="1"/>
</dbReference>
<evidence type="ECO:0000256" key="2">
    <source>
        <dbReference type="ARBA" id="ARBA00022438"/>
    </source>
</evidence>
<dbReference type="Pfam" id="PF00557">
    <property type="entry name" value="Peptidase_M24"/>
    <property type="match status" value="1"/>
</dbReference>
<evidence type="ECO:0000256" key="1">
    <source>
        <dbReference type="ARBA" id="ARBA00002521"/>
    </source>
</evidence>
<comment type="cofactor">
    <cofactor evidence="6">
        <name>Co(2+)</name>
        <dbReference type="ChEBI" id="CHEBI:48828"/>
    </cofactor>
    <cofactor evidence="6">
        <name>Zn(2+)</name>
        <dbReference type="ChEBI" id="CHEBI:29105"/>
    </cofactor>
    <cofactor evidence="6">
        <name>Mn(2+)</name>
        <dbReference type="ChEBI" id="CHEBI:29035"/>
    </cofactor>
    <cofactor evidence="6">
        <name>Fe(2+)</name>
        <dbReference type="ChEBI" id="CHEBI:29033"/>
    </cofactor>
    <text evidence="6">Binds 2 divalent metal cations per subunit. Has a high-affinity and a low affinity metal-binding site. The true nature of the physiological cofactor is under debate. The enzyme is active with cobalt, zinc, manganese or divalent iron ions. Most likely, methionine aminopeptidases function as mononuclear Fe(2+)-metalloproteases under physiological conditions, and the catalytically relevant metal-binding site has been assigned to the histidine-containing high-affinity site.</text>
</comment>
<keyword evidence="5 6" id="KW-0378">Hydrolase</keyword>
<comment type="function">
    <text evidence="1 6">Removes the N-terminal methionine from nascent proteins. The N-terminal methionine is often cleaved when the second residue in the primary sequence is small and uncharged (Met-Ala-, Cys, Gly, Pro, Ser, Thr, or Val). Requires deformylation of the N(alpha)-formylated initiator methionine before it can be hydrolyzed.</text>
</comment>
<dbReference type="EMBL" id="BMHO01000001">
    <property type="protein sequence ID" value="GGD31870.1"/>
    <property type="molecule type" value="Genomic_DNA"/>
</dbReference>
<dbReference type="GO" id="GO:0005829">
    <property type="term" value="C:cytosol"/>
    <property type="evidence" value="ECO:0007669"/>
    <property type="project" value="TreeGrafter"/>
</dbReference>
<evidence type="ECO:0000256" key="7">
    <source>
        <dbReference type="RuleBase" id="RU003653"/>
    </source>
</evidence>
<feature type="binding site" evidence="6">
    <location>
        <position position="218"/>
    </location>
    <ligand>
        <name>a divalent metal cation</name>
        <dbReference type="ChEBI" id="CHEBI:60240"/>
        <label>2</label>
        <note>catalytic</note>
    </ligand>
</feature>
<sequence length="283" mass="29620">MFRRSLYKKPAQLREMIEPGLITAAALDAVEAAIRPGITTLELDRIADEAIRARGAHSNFQLVPGYSHTVCASVNDEVVHGIPGSRVLEPGDIVSIDCGAETPAGWNGDSARTFIVPGEPADPELVAQRNELSDVTRGSMWAGIAALATSAHLGEVGATIQQHIEDNPLPSTGQPAGILRDYVGHGIGRSMHEAPTLFHYATPARGAEIKPGLCICVEPMMTAGGEDVFVGDDDWTISTSDGSSGAHWEHSVAVHSGGIWVLTSPDGGAAGLAPYGVKPTPIP</sequence>
<dbReference type="GO" id="GO:0006508">
    <property type="term" value="P:proteolysis"/>
    <property type="evidence" value="ECO:0007669"/>
    <property type="project" value="UniProtKB-KW"/>
</dbReference>
<comment type="caution">
    <text evidence="9">The sequence shown here is derived from an EMBL/GenBank/DDBJ whole genome shotgun (WGS) entry which is preliminary data.</text>
</comment>
<dbReference type="GO" id="GO:0070006">
    <property type="term" value="F:metalloaminopeptidase activity"/>
    <property type="evidence" value="ECO:0007669"/>
    <property type="project" value="UniProtKB-UniRule"/>
</dbReference>
<dbReference type="SUPFAM" id="SSF55920">
    <property type="entry name" value="Creatinase/aminopeptidase"/>
    <property type="match status" value="1"/>
</dbReference>
<dbReference type="NCBIfam" id="TIGR00500">
    <property type="entry name" value="met_pdase_I"/>
    <property type="match status" value="1"/>
</dbReference>
<dbReference type="HAMAP" id="MF_01974">
    <property type="entry name" value="MetAP_1"/>
    <property type="match status" value="1"/>
</dbReference>
<protein>
    <recommendedName>
        <fullName evidence="6 7">Methionine aminopeptidase</fullName>
        <shortName evidence="6">MAP</shortName>
        <shortName evidence="6">MetAP</shortName>
        <ecNumber evidence="6 7">3.4.11.18</ecNumber>
    </recommendedName>
    <alternativeName>
        <fullName evidence="6">Peptidase M</fullName>
    </alternativeName>
</protein>
<dbReference type="GO" id="GO:0004239">
    <property type="term" value="F:initiator methionyl aminopeptidase activity"/>
    <property type="evidence" value="ECO:0007669"/>
    <property type="project" value="UniProtKB-UniRule"/>
</dbReference>
<dbReference type="InterPro" id="IPR001714">
    <property type="entry name" value="Pept_M24_MAP"/>
</dbReference>
<comment type="catalytic activity">
    <reaction evidence="6 7">
        <text>Release of N-terminal amino acids, preferentially methionine, from peptides and arylamides.</text>
        <dbReference type="EC" id="3.4.11.18"/>
    </reaction>
</comment>